<dbReference type="InterPro" id="IPR013154">
    <property type="entry name" value="ADH-like_N"/>
</dbReference>
<evidence type="ECO:0000256" key="1">
    <source>
        <dbReference type="ARBA" id="ARBA00001947"/>
    </source>
</evidence>
<evidence type="ECO:0000256" key="8">
    <source>
        <dbReference type="RuleBase" id="RU361277"/>
    </source>
</evidence>
<dbReference type="SUPFAM" id="SSF50129">
    <property type="entry name" value="GroES-like"/>
    <property type="match status" value="1"/>
</dbReference>
<dbReference type="Pfam" id="PF08240">
    <property type="entry name" value="ADH_N"/>
    <property type="match status" value="1"/>
</dbReference>
<dbReference type="InterPro" id="IPR036291">
    <property type="entry name" value="NAD(P)-bd_dom_sf"/>
</dbReference>
<evidence type="ECO:0000256" key="5">
    <source>
        <dbReference type="ARBA" id="ARBA00022833"/>
    </source>
</evidence>
<dbReference type="InterPro" id="IPR002328">
    <property type="entry name" value="ADH_Zn_CS"/>
</dbReference>
<comment type="cofactor">
    <cofactor evidence="1 8">
        <name>Zn(2+)</name>
        <dbReference type="ChEBI" id="CHEBI:29105"/>
    </cofactor>
</comment>
<dbReference type="InterPro" id="IPR013149">
    <property type="entry name" value="ADH-like_C"/>
</dbReference>
<evidence type="ECO:0000313" key="11">
    <source>
        <dbReference type="Proteomes" id="UP000774617"/>
    </source>
</evidence>
<dbReference type="Gene3D" id="3.40.50.720">
    <property type="entry name" value="NAD(P)-binding Rossmann-like Domain"/>
    <property type="match status" value="1"/>
</dbReference>
<evidence type="ECO:0000256" key="2">
    <source>
        <dbReference type="ARBA" id="ARBA00004921"/>
    </source>
</evidence>
<dbReference type="CDD" id="cd05285">
    <property type="entry name" value="sorbitol_DH"/>
    <property type="match status" value="1"/>
</dbReference>
<organism evidence="10 11">
    <name type="scientific">Macrophomina phaseolina</name>
    <dbReference type="NCBI Taxonomy" id="35725"/>
    <lineage>
        <taxon>Eukaryota</taxon>
        <taxon>Fungi</taxon>
        <taxon>Dikarya</taxon>
        <taxon>Ascomycota</taxon>
        <taxon>Pezizomycotina</taxon>
        <taxon>Dothideomycetes</taxon>
        <taxon>Dothideomycetes incertae sedis</taxon>
        <taxon>Botryosphaeriales</taxon>
        <taxon>Botryosphaeriaceae</taxon>
        <taxon>Macrophomina</taxon>
    </lineage>
</organism>
<evidence type="ECO:0000313" key="10">
    <source>
        <dbReference type="EMBL" id="KAH7033993.1"/>
    </source>
</evidence>
<evidence type="ECO:0000256" key="6">
    <source>
        <dbReference type="ARBA" id="ARBA00023002"/>
    </source>
</evidence>
<evidence type="ECO:0000259" key="9">
    <source>
        <dbReference type="SMART" id="SM00829"/>
    </source>
</evidence>
<comment type="similarity">
    <text evidence="3 8">Belongs to the zinc-containing alcohol dehydrogenase family.</text>
</comment>
<comment type="caution">
    <text evidence="10">The sequence shown here is derived from an EMBL/GenBank/DDBJ whole genome shotgun (WGS) entry which is preliminary data.</text>
</comment>
<keyword evidence="11" id="KW-1185">Reference proteome</keyword>
<keyword evidence="7" id="KW-0520">NAD</keyword>
<feature type="domain" description="Enoyl reductase (ER)" evidence="9">
    <location>
        <begin position="23"/>
        <end position="352"/>
    </location>
</feature>
<dbReference type="PROSITE" id="PS00059">
    <property type="entry name" value="ADH_ZINC"/>
    <property type="match status" value="1"/>
</dbReference>
<gene>
    <name evidence="10" type="ORF">B0J12DRAFT_713632</name>
</gene>
<dbReference type="InterPro" id="IPR045306">
    <property type="entry name" value="SDH-like"/>
</dbReference>
<proteinExistence type="inferred from homology"/>
<keyword evidence="6" id="KW-0560">Oxidoreductase</keyword>
<dbReference type="Gene3D" id="3.90.180.10">
    <property type="entry name" value="Medium-chain alcohol dehydrogenases, catalytic domain"/>
    <property type="match status" value="1"/>
</dbReference>
<sequence length="363" mass="38754">MGHEATNGDLEQQLNYAFVLQPDRQFVYEERRVPGPITGRDVLIRVVATGICGSDVHYWQHGCIGPYKVTNPIILGHESAGVVVACGDAVKELKVGDRVAMEPGISCSTCRDCRSGKYNLCNSMRFAATPPYDGTLATFYRLPEECCFRLPENVSFEEGALMEPLSVAVHCCKLAAVSPGASVLVFGAGPIGLLVCAVARAFGASTVGVADIVASRLDFARHYAATETHLLGPKTDTKTQLSLPGGFDAVIEATGVEACVESGVKALKRGGVFVQAGLGSPSIQFPVGMICDKELNFKGSFRYGPGDYELAIELVRKRAVSVKDLITHRFSFDEAAEAFKTVANRDGIKSIIRGHSTGSVTAD</sequence>
<dbReference type="SUPFAM" id="SSF51735">
    <property type="entry name" value="NAD(P)-binding Rossmann-fold domains"/>
    <property type="match status" value="1"/>
</dbReference>
<dbReference type="PANTHER" id="PTHR43161">
    <property type="entry name" value="SORBITOL DEHYDROGENASE"/>
    <property type="match status" value="1"/>
</dbReference>
<dbReference type="EMBL" id="JAGTJR010000039">
    <property type="protein sequence ID" value="KAH7033993.1"/>
    <property type="molecule type" value="Genomic_DNA"/>
</dbReference>
<name>A0ABQ8FYL8_9PEZI</name>
<evidence type="ECO:0000256" key="3">
    <source>
        <dbReference type="ARBA" id="ARBA00008072"/>
    </source>
</evidence>
<reference evidence="10 11" key="1">
    <citation type="journal article" date="2021" name="Nat. Commun.">
        <title>Genetic determinants of endophytism in the Arabidopsis root mycobiome.</title>
        <authorList>
            <person name="Mesny F."/>
            <person name="Miyauchi S."/>
            <person name="Thiergart T."/>
            <person name="Pickel B."/>
            <person name="Atanasova L."/>
            <person name="Karlsson M."/>
            <person name="Huettel B."/>
            <person name="Barry K.W."/>
            <person name="Haridas S."/>
            <person name="Chen C."/>
            <person name="Bauer D."/>
            <person name="Andreopoulos W."/>
            <person name="Pangilinan J."/>
            <person name="LaButti K."/>
            <person name="Riley R."/>
            <person name="Lipzen A."/>
            <person name="Clum A."/>
            <person name="Drula E."/>
            <person name="Henrissat B."/>
            <person name="Kohler A."/>
            <person name="Grigoriev I.V."/>
            <person name="Martin F.M."/>
            <person name="Hacquard S."/>
        </authorList>
    </citation>
    <scope>NUCLEOTIDE SEQUENCE [LARGE SCALE GENOMIC DNA]</scope>
    <source>
        <strain evidence="10 11">MPI-SDFR-AT-0080</strain>
    </source>
</reference>
<evidence type="ECO:0000256" key="7">
    <source>
        <dbReference type="ARBA" id="ARBA00023027"/>
    </source>
</evidence>
<dbReference type="Proteomes" id="UP000774617">
    <property type="component" value="Unassembled WGS sequence"/>
</dbReference>
<dbReference type="SMART" id="SM00829">
    <property type="entry name" value="PKS_ER"/>
    <property type="match status" value="1"/>
</dbReference>
<dbReference type="InterPro" id="IPR011032">
    <property type="entry name" value="GroES-like_sf"/>
</dbReference>
<protein>
    <submittedName>
        <fullName evidence="10">Xylitol dehydrogenase</fullName>
    </submittedName>
</protein>
<accession>A0ABQ8FYL8</accession>
<keyword evidence="5 8" id="KW-0862">Zinc</keyword>
<keyword evidence="4 8" id="KW-0479">Metal-binding</keyword>
<dbReference type="PANTHER" id="PTHR43161:SF3">
    <property type="entry name" value="D-XYLULOSE REDUCTASE"/>
    <property type="match status" value="1"/>
</dbReference>
<dbReference type="InterPro" id="IPR020843">
    <property type="entry name" value="ER"/>
</dbReference>
<dbReference type="Pfam" id="PF00107">
    <property type="entry name" value="ADH_zinc_N"/>
    <property type="match status" value="1"/>
</dbReference>
<evidence type="ECO:0000256" key="4">
    <source>
        <dbReference type="ARBA" id="ARBA00022723"/>
    </source>
</evidence>
<comment type="pathway">
    <text evidence="2">Carbohydrate degradation.</text>
</comment>